<organism evidence="15 16">
    <name type="scientific">Winogradskyella bathintestinalis</name>
    <dbReference type="NCBI Taxonomy" id="3035208"/>
    <lineage>
        <taxon>Bacteria</taxon>
        <taxon>Pseudomonadati</taxon>
        <taxon>Bacteroidota</taxon>
        <taxon>Flavobacteriia</taxon>
        <taxon>Flavobacteriales</taxon>
        <taxon>Flavobacteriaceae</taxon>
        <taxon>Winogradskyella</taxon>
    </lineage>
</organism>
<dbReference type="Pfam" id="PF00271">
    <property type="entry name" value="Helicase_C"/>
    <property type="match status" value="1"/>
</dbReference>
<protein>
    <recommendedName>
        <fullName evidence="11">ATP-dependent DNA helicase RecQ</fullName>
        <ecNumber evidence="10">5.6.2.4</ecNumber>
    </recommendedName>
    <alternativeName>
        <fullName evidence="12">DNA 3'-5' helicase RecQ</fullName>
    </alternativeName>
</protein>
<evidence type="ECO:0000313" key="16">
    <source>
        <dbReference type="Proteomes" id="UP001231197"/>
    </source>
</evidence>
<name>A0ABT7ZWJ5_9FLAO</name>
<feature type="domain" description="Helicase C-terminal" evidence="14">
    <location>
        <begin position="216"/>
        <end position="370"/>
    </location>
</feature>
<dbReference type="PROSITE" id="PS51192">
    <property type="entry name" value="HELICASE_ATP_BIND_1"/>
    <property type="match status" value="1"/>
</dbReference>
<sequence>MHPIEVLERYWQHTSFRPLQEDIITSVLNKEDTFALLPTGGGKSVCFQIPALIQEGICIVISPLIALMKDQVNTLKDKGIKAIALTSGMSYKDLDTQLDNCIYGNYKFLYLSPERLQQTLVQERIQQMKVNLIAVDEAHCISQWGNDFRPAYNNIVILRQMHPHVNCIALTATAKHNVINDIVENLDFVNPNIFKASFARPNIAYQVIHTDDKLFQLNHLLKKHLGSSIIYVRNRRATIDIHNYLNAKGFTSTFYHGGITNKEKQERLYQWTNGQIEIMVATTAFGMGIDKANVKTVIHFNLPESLESYYQEAGRAGRDGHLAYATILKQHIDEDHLRSQFLSTLPSVAFVKTVYNKLCNYFQVSYGEGENTLHQFDFKTFCNLYKLSASITYNALLLLDRNAIITLTQHFNFRTKIQFITTNDVLFKYLETHKNLNILVKVLLRTYGGIFDYETKVNLSLIIKKANLTEHLVIEQLQLLEKDEVISLQMANTDSEITFLKPREDDITINPIAKTIEQQHTLKHQQIQSVLNYIQNDTICRSQQLLSYFGEKSNKTCGICSVCMANAINTDKTLGETVSLQIIKALERETLSSRQLLQKIKCSEKVLINSLSELIEINKITLTPANTYTIK</sequence>
<evidence type="ECO:0000256" key="8">
    <source>
        <dbReference type="ARBA" id="ARBA00023235"/>
    </source>
</evidence>
<keyword evidence="4 15" id="KW-0378">Hydrolase</keyword>
<dbReference type="Pfam" id="PF16124">
    <property type="entry name" value="RecQ_Zn_bind"/>
    <property type="match status" value="1"/>
</dbReference>
<evidence type="ECO:0000256" key="4">
    <source>
        <dbReference type="ARBA" id="ARBA00022801"/>
    </source>
</evidence>
<dbReference type="Gene3D" id="3.40.50.300">
    <property type="entry name" value="P-loop containing nucleotide triphosphate hydrolases"/>
    <property type="match status" value="2"/>
</dbReference>
<dbReference type="Pfam" id="PF00270">
    <property type="entry name" value="DEAD"/>
    <property type="match status" value="1"/>
</dbReference>
<dbReference type="NCBIfam" id="TIGR00614">
    <property type="entry name" value="recQ_fam"/>
    <property type="match status" value="1"/>
</dbReference>
<dbReference type="InterPro" id="IPR032284">
    <property type="entry name" value="RecQ_Zn-bd"/>
</dbReference>
<evidence type="ECO:0000259" key="14">
    <source>
        <dbReference type="PROSITE" id="PS51194"/>
    </source>
</evidence>
<keyword evidence="16" id="KW-1185">Reference proteome</keyword>
<dbReference type="InterPro" id="IPR011545">
    <property type="entry name" value="DEAD/DEAH_box_helicase_dom"/>
</dbReference>
<keyword evidence="3" id="KW-0547">Nucleotide-binding</keyword>
<keyword evidence="2" id="KW-0479">Metal-binding</keyword>
<evidence type="ECO:0000259" key="13">
    <source>
        <dbReference type="PROSITE" id="PS51192"/>
    </source>
</evidence>
<comment type="catalytic activity">
    <reaction evidence="9">
        <text>Couples ATP hydrolysis with the unwinding of duplex DNA by translocating in the 3'-5' direction.</text>
        <dbReference type="EC" id="5.6.2.4"/>
    </reaction>
</comment>
<comment type="caution">
    <text evidence="15">The sequence shown here is derived from an EMBL/GenBank/DDBJ whole genome shotgun (WGS) entry which is preliminary data.</text>
</comment>
<evidence type="ECO:0000256" key="5">
    <source>
        <dbReference type="ARBA" id="ARBA00022806"/>
    </source>
</evidence>
<keyword evidence="5 15" id="KW-0347">Helicase</keyword>
<evidence type="ECO:0000256" key="2">
    <source>
        <dbReference type="ARBA" id="ARBA00022723"/>
    </source>
</evidence>
<dbReference type="CDD" id="cd17920">
    <property type="entry name" value="DEXHc_RecQ"/>
    <property type="match status" value="1"/>
</dbReference>
<keyword evidence="6" id="KW-0067">ATP-binding</keyword>
<proteinExistence type="inferred from homology"/>
<dbReference type="PANTHER" id="PTHR13710:SF105">
    <property type="entry name" value="ATP-DEPENDENT DNA HELICASE Q1"/>
    <property type="match status" value="1"/>
</dbReference>
<keyword evidence="8" id="KW-0413">Isomerase</keyword>
<evidence type="ECO:0000256" key="6">
    <source>
        <dbReference type="ARBA" id="ARBA00022840"/>
    </source>
</evidence>
<dbReference type="InterPro" id="IPR027417">
    <property type="entry name" value="P-loop_NTPase"/>
</dbReference>
<dbReference type="PROSITE" id="PS51194">
    <property type="entry name" value="HELICASE_CTER"/>
    <property type="match status" value="1"/>
</dbReference>
<evidence type="ECO:0000256" key="1">
    <source>
        <dbReference type="ARBA" id="ARBA00005446"/>
    </source>
</evidence>
<gene>
    <name evidence="15" type="ORF">QMA06_11650</name>
</gene>
<dbReference type="SUPFAM" id="SSF52540">
    <property type="entry name" value="P-loop containing nucleoside triphosphate hydrolases"/>
    <property type="match status" value="1"/>
</dbReference>
<dbReference type="InterPro" id="IPR014001">
    <property type="entry name" value="Helicase_ATP-bd"/>
</dbReference>
<keyword evidence="7" id="KW-0238">DNA-binding</keyword>
<evidence type="ECO:0000256" key="10">
    <source>
        <dbReference type="ARBA" id="ARBA00034808"/>
    </source>
</evidence>
<dbReference type="InterPro" id="IPR004589">
    <property type="entry name" value="DNA_helicase_ATP-dep_RecQ"/>
</dbReference>
<evidence type="ECO:0000313" key="15">
    <source>
        <dbReference type="EMBL" id="MDN3493377.1"/>
    </source>
</evidence>
<evidence type="ECO:0000256" key="7">
    <source>
        <dbReference type="ARBA" id="ARBA00023125"/>
    </source>
</evidence>
<feature type="domain" description="Helicase ATP-binding" evidence="13">
    <location>
        <begin position="24"/>
        <end position="192"/>
    </location>
</feature>
<evidence type="ECO:0000256" key="9">
    <source>
        <dbReference type="ARBA" id="ARBA00034617"/>
    </source>
</evidence>
<dbReference type="EC" id="5.6.2.4" evidence="10"/>
<dbReference type="GO" id="GO:0003678">
    <property type="term" value="F:DNA helicase activity"/>
    <property type="evidence" value="ECO:0007669"/>
    <property type="project" value="UniProtKB-EC"/>
</dbReference>
<dbReference type="InterPro" id="IPR001650">
    <property type="entry name" value="Helicase_C-like"/>
</dbReference>
<dbReference type="GO" id="GO:0016787">
    <property type="term" value="F:hydrolase activity"/>
    <property type="evidence" value="ECO:0007669"/>
    <property type="project" value="UniProtKB-KW"/>
</dbReference>
<dbReference type="RefSeq" id="WP_290207038.1">
    <property type="nucleotide sequence ID" value="NZ_JASDDK010000004.1"/>
</dbReference>
<comment type="similarity">
    <text evidence="1">Belongs to the helicase family. RecQ subfamily.</text>
</comment>
<accession>A0ABT7ZWJ5</accession>
<dbReference type="Proteomes" id="UP001231197">
    <property type="component" value="Unassembled WGS sequence"/>
</dbReference>
<dbReference type="SMART" id="SM00487">
    <property type="entry name" value="DEXDc"/>
    <property type="match status" value="1"/>
</dbReference>
<evidence type="ECO:0000256" key="3">
    <source>
        <dbReference type="ARBA" id="ARBA00022741"/>
    </source>
</evidence>
<evidence type="ECO:0000256" key="12">
    <source>
        <dbReference type="ARBA" id="ARBA00044550"/>
    </source>
</evidence>
<reference evidence="15 16" key="1">
    <citation type="journal article" date="2023" name="Int. J. Syst. Evol. Microbiol.">
        <title>Winogradskyella bathintestinalis sp. nov., isolated from the intestine of the deep-sea loosejaw dragonfish, Malacosteus niger.</title>
        <authorList>
            <person name="Uniacke-Lowe S."/>
            <person name="Johnson C.N."/>
            <person name="Stanton C."/>
            <person name="Hill C."/>
            <person name="Ross P."/>
        </authorList>
    </citation>
    <scope>NUCLEOTIDE SEQUENCE [LARGE SCALE GENOMIC DNA]</scope>
    <source>
        <strain evidence="15 16">APC 3343</strain>
    </source>
</reference>
<dbReference type="SMART" id="SM00490">
    <property type="entry name" value="HELICc"/>
    <property type="match status" value="1"/>
</dbReference>
<dbReference type="InterPro" id="IPR036388">
    <property type="entry name" value="WH-like_DNA-bd_sf"/>
</dbReference>
<dbReference type="PANTHER" id="PTHR13710">
    <property type="entry name" value="DNA HELICASE RECQ FAMILY MEMBER"/>
    <property type="match status" value="1"/>
</dbReference>
<dbReference type="EMBL" id="JASDDK010000004">
    <property type="protein sequence ID" value="MDN3493377.1"/>
    <property type="molecule type" value="Genomic_DNA"/>
</dbReference>
<dbReference type="Gene3D" id="1.10.10.10">
    <property type="entry name" value="Winged helix-like DNA-binding domain superfamily/Winged helix DNA-binding domain"/>
    <property type="match status" value="1"/>
</dbReference>
<evidence type="ECO:0000256" key="11">
    <source>
        <dbReference type="ARBA" id="ARBA00044535"/>
    </source>
</evidence>